<evidence type="ECO:0000313" key="8">
    <source>
        <dbReference type="EMBL" id="GEQ86353.1"/>
    </source>
</evidence>
<evidence type="ECO:0000256" key="6">
    <source>
        <dbReference type="SAM" id="Phobius"/>
    </source>
</evidence>
<dbReference type="PANTHER" id="PTHR40077:SF1">
    <property type="entry name" value="MEMBRANE PROTEIN"/>
    <property type="match status" value="1"/>
</dbReference>
<feature type="domain" description="DUF3817" evidence="7">
    <location>
        <begin position="13"/>
        <end position="98"/>
    </location>
</feature>
<keyword evidence="9" id="KW-1185">Reference proteome</keyword>
<dbReference type="GO" id="GO:0005886">
    <property type="term" value="C:plasma membrane"/>
    <property type="evidence" value="ECO:0007669"/>
    <property type="project" value="UniProtKB-SubCell"/>
</dbReference>
<feature type="transmembrane region" description="Helical" evidence="6">
    <location>
        <begin position="17"/>
        <end position="36"/>
    </location>
</feature>
<dbReference type="PANTHER" id="PTHR40077">
    <property type="entry name" value="MEMBRANE PROTEIN-RELATED"/>
    <property type="match status" value="1"/>
</dbReference>
<keyword evidence="2" id="KW-1003">Cell membrane</keyword>
<evidence type="ECO:0000256" key="4">
    <source>
        <dbReference type="ARBA" id="ARBA00022989"/>
    </source>
</evidence>
<reference evidence="8 9" key="1">
    <citation type="submission" date="2019-08" db="EMBL/GenBank/DDBJ databases">
        <title>Ulvibacter marinistellae sp. nov., isolated from a starfish, Patiria pectinifera.</title>
        <authorList>
            <person name="Kawano K."/>
            <person name="Ushijima N."/>
            <person name="Kihara M."/>
            <person name="Itoh H."/>
        </authorList>
    </citation>
    <scope>NUCLEOTIDE SEQUENCE [LARGE SCALE GENOMIC DNA]</scope>
    <source>
        <strain evidence="8 9">KK4</strain>
    </source>
</reference>
<dbReference type="Pfam" id="PF12823">
    <property type="entry name" value="DUF3817"/>
    <property type="match status" value="1"/>
</dbReference>
<evidence type="ECO:0000256" key="1">
    <source>
        <dbReference type="ARBA" id="ARBA00004651"/>
    </source>
</evidence>
<dbReference type="NCBIfam" id="TIGR03954">
    <property type="entry name" value="integ_memb_HG"/>
    <property type="match status" value="1"/>
</dbReference>
<feature type="transmembrane region" description="Helical" evidence="6">
    <location>
        <begin position="48"/>
        <end position="67"/>
    </location>
</feature>
<evidence type="ECO:0000256" key="2">
    <source>
        <dbReference type="ARBA" id="ARBA00022475"/>
    </source>
</evidence>
<comment type="subcellular location">
    <subcellularLocation>
        <location evidence="1">Cell membrane</location>
        <topology evidence="1">Multi-pass membrane protein</topology>
    </subcellularLocation>
</comment>
<feature type="transmembrane region" description="Helical" evidence="6">
    <location>
        <begin position="73"/>
        <end position="94"/>
    </location>
</feature>
<dbReference type="AlphaFoldDB" id="A0A5J4FWI6"/>
<keyword evidence="5 6" id="KW-0472">Membrane</keyword>
<accession>A0A5J4FWI6</accession>
<evidence type="ECO:0000256" key="3">
    <source>
        <dbReference type="ARBA" id="ARBA00022692"/>
    </source>
</evidence>
<protein>
    <submittedName>
        <fullName evidence="8">Membrane protein</fullName>
    </submittedName>
</protein>
<comment type="caution">
    <text evidence="8">The sequence shown here is derived from an EMBL/GenBank/DDBJ whole genome shotgun (WGS) entry which is preliminary data.</text>
</comment>
<sequence length="99" mass="11272">MFKINISVEKTIKTFKIISTLEAISFLLLLLVAMPLKYIWEMPQMVKIVGMAHGVLFLLYIAGAVYLSQLLNWTTKTLVIVVLCSILPFGPFYADKKYL</sequence>
<name>A0A5J4FWI6_9FLAO</name>
<evidence type="ECO:0000313" key="9">
    <source>
        <dbReference type="Proteomes" id="UP000326994"/>
    </source>
</evidence>
<dbReference type="Proteomes" id="UP000326994">
    <property type="component" value="Unassembled WGS sequence"/>
</dbReference>
<proteinExistence type="predicted"/>
<evidence type="ECO:0000256" key="5">
    <source>
        <dbReference type="ARBA" id="ARBA00023136"/>
    </source>
</evidence>
<dbReference type="InterPro" id="IPR023845">
    <property type="entry name" value="DUF3817_TM"/>
</dbReference>
<evidence type="ECO:0000259" key="7">
    <source>
        <dbReference type="Pfam" id="PF12823"/>
    </source>
</evidence>
<organism evidence="8 9">
    <name type="scientific">Patiriisocius marinistellae</name>
    <dbReference type="NCBI Taxonomy" id="2494560"/>
    <lineage>
        <taxon>Bacteria</taxon>
        <taxon>Pseudomonadati</taxon>
        <taxon>Bacteroidota</taxon>
        <taxon>Flavobacteriia</taxon>
        <taxon>Flavobacteriales</taxon>
        <taxon>Flavobacteriaceae</taxon>
        <taxon>Patiriisocius</taxon>
    </lineage>
</organism>
<dbReference type="EMBL" id="BKCF01000003">
    <property type="protein sequence ID" value="GEQ86353.1"/>
    <property type="molecule type" value="Genomic_DNA"/>
</dbReference>
<keyword evidence="4 6" id="KW-1133">Transmembrane helix</keyword>
<keyword evidence="3 6" id="KW-0812">Transmembrane</keyword>
<gene>
    <name evidence="8" type="primary">ydzA</name>
    <name evidence="8" type="ORF">ULMS_18610</name>
</gene>